<evidence type="ECO:0000256" key="3">
    <source>
        <dbReference type="ARBA" id="ARBA00023002"/>
    </source>
</evidence>
<accession>A0ABU7TWM7</accession>
<evidence type="ECO:0000313" key="5">
    <source>
        <dbReference type="EMBL" id="MEE7493729.1"/>
    </source>
</evidence>
<proteinExistence type="predicted"/>
<keyword evidence="2" id="KW-0288">FMN</keyword>
<dbReference type="InterPro" id="IPR001155">
    <property type="entry name" value="OxRdtase_FMN_N"/>
</dbReference>
<keyword evidence="6" id="KW-1185">Reference proteome</keyword>
<feature type="domain" description="NADH:flavin oxidoreductase/NADH oxidase N-terminal" evidence="4">
    <location>
        <begin position="7"/>
        <end position="344"/>
    </location>
</feature>
<dbReference type="PROSITE" id="PS00912">
    <property type="entry name" value="DHODEHASE_2"/>
    <property type="match status" value="1"/>
</dbReference>
<reference evidence="5 6" key="1">
    <citation type="journal article" date="2012" name="Genet. Mol. Biol.">
        <title>Analysis of 16S rRNA and mxaF genes revealing insights into Methylobacterium niche-specific plant association.</title>
        <authorList>
            <person name="Dourado M.N."/>
            <person name="Andreote F.D."/>
            <person name="Dini-Andreote F."/>
            <person name="Conti R."/>
            <person name="Araujo J.M."/>
            <person name="Araujo W.L."/>
        </authorList>
    </citation>
    <scope>NUCLEOTIDE SEQUENCE [LARGE SCALE GENOMIC DNA]</scope>
    <source>
        <strain evidence="5 6">TC3-10</strain>
    </source>
</reference>
<dbReference type="InterPro" id="IPR013785">
    <property type="entry name" value="Aldolase_TIM"/>
</dbReference>
<dbReference type="PANTHER" id="PTHR43656:SF2">
    <property type="entry name" value="BINDING OXIDOREDUCTASE, PUTATIVE (AFU_ORTHOLOGUE AFUA_2G08260)-RELATED"/>
    <property type="match status" value="1"/>
</dbReference>
<dbReference type="EMBL" id="MLCA01000014">
    <property type="protein sequence ID" value="MEE7493729.1"/>
    <property type="molecule type" value="Genomic_DNA"/>
</dbReference>
<evidence type="ECO:0000256" key="1">
    <source>
        <dbReference type="ARBA" id="ARBA00022630"/>
    </source>
</evidence>
<dbReference type="Pfam" id="PF00724">
    <property type="entry name" value="Oxidored_FMN"/>
    <property type="match status" value="1"/>
</dbReference>
<keyword evidence="3" id="KW-0560">Oxidoreductase</keyword>
<comment type="caution">
    <text evidence="5">The sequence shown here is derived from an EMBL/GenBank/DDBJ whole genome shotgun (WGS) entry which is preliminary data.</text>
</comment>
<evidence type="ECO:0000256" key="2">
    <source>
        <dbReference type="ARBA" id="ARBA00022643"/>
    </source>
</evidence>
<dbReference type="Proteomes" id="UP001355206">
    <property type="component" value="Unassembled WGS sequence"/>
</dbReference>
<sequence>MSTDANSLFTATDIAGMTLRNRFAVAPMTRVSANEDGTATGTMTRYYERFARGGFGLVVTEGIYTDQAFAQGYLNQPGITDEDQTQAWRPVVEAVHGHGARFFAQLMHAGAISQGNRFRNVAAGPSAVQPKGHQMEFYRGKGAYPMPAAMTEEQIADAIEGFAASAARAVAAGFDGVEIHGANGYLIDQFLTDYANRRGDRWGGDTRRRTTLVRSVFEAVRARVGAEVPVGVRISQGKVNDFTHKWAGGDQDAEAIFGTLAEVEASYVHVTEHKAWEPAFEGGRGSLVALARRYAPHVPLIANGGVGDVARAREVMAAGADIVALGKVALANPDFPNRVRAEREVAAFDPAILGPIANIKPGELAA</sequence>
<evidence type="ECO:0000313" key="6">
    <source>
        <dbReference type="Proteomes" id="UP001355206"/>
    </source>
</evidence>
<dbReference type="PANTHER" id="PTHR43656">
    <property type="entry name" value="BINDING OXIDOREDUCTASE, PUTATIVE (AFU_ORTHOLOGUE AFUA_2G08260)-RELATED"/>
    <property type="match status" value="1"/>
</dbReference>
<keyword evidence="1" id="KW-0285">Flavoprotein</keyword>
<dbReference type="InterPro" id="IPR051799">
    <property type="entry name" value="NADH_flavin_oxidoreductase"/>
</dbReference>
<dbReference type="Gene3D" id="3.20.20.70">
    <property type="entry name" value="Aldolase class I"/>
    <property type="match status" value="1"/>
</dbReference>
<name>A0ABU7TWM7_9HYPH</name>
<dbReference type="InterPro" id="IPR001295">
    <property type="entry name" value="Dihydroorotate_DH_CS"/>
</dbReference>
<dbReference type="RefSeq" id="WP_331303876.1">
    <property type="nucleotide sequence ID" value="NZ_MLCA01000014.1"/>
</dbReference>
<organism evidence="5 6">
    <name type="scientific">Methylobacterium oryzae</name>
    <dbReference type="NCBI Taxonomy" id="334852"/>
    <lineage>
        <taxon>Bacteria</taxon>
        <taxon>Pseudomonadati</taxon>
        <taxon>Pseudomonadota</taxon>
        <taxon>Alphaproteobacteria</taxon>
        <taxon>Hyphomicrobiales</taxon>
        <taxon>Methylobacteriaceae</taxon>
        <taxon>Methylobacterium</taxon>
    </lineage>
</organism>
<dbReference type="SUPFAM" id="SSF51395">
    <property type="entry name" value="FMN-linked oxidoreductases"/>
    <property type="match status" value="1"/>
</dbReference>
<evidence type="ECO:0000259" key="4">
    <source>
        <dbReference type="Pfam" id="PF00724"/>
    </source>
</evidence>
<dbReference type="CDD" id="cd02803">
    <property type="entry name" value="OYE_like_FMN_family"/>
    <property type="match status" value="1"/>
</dbReference>
<protein>
    <submittedName>
        <fullName evidence="5">NADH:flavin oxidoreductase</fullName>
    </submittedName>
</protein>
<gene>
    <name evidence="5" type="ORF">MOTC310_26195</name>
</gene>